<evidence type="ECO:0000313" key="2">
    <source>
        <dbReference type="EMBL" id="KAF7343802.1"/>
    </source>
</evidence>
<evidence type="ECO:0000256" key="1">
    <source>
        <dbReference type="SAM" id="MobiDB-lite"/>
    </source>
</evidence>
<feature type="region of interest" description="Disordered" evidence="1">
    <location>
        <begin position="102"/>
        <end position="154"/>
    </location>
</feature>
<protein>
    <submittedName>
        <fullName evidence="2">Uncharacterized protein</fullName>
    </submittedName>
</protein>
<dbReference type="Proteomes" id="UP000623467">
    <property type="component" value="Unassembled WGS sequence"/>
</dbReference>
<dbReference type="AlphaFoldDB" id="A0A8H6XMJ6"/>
<feature type="region of interest" description="Disordered" evidence="1">
    <location>
        <begin position="244"/>
        <end position="315"/>
    </location>
</feature>
<feature type="compositionally biased region" description="Basic residues" evidence="1">
    <location>
        <begin position="291"/>
        <end position="302"/>
    </location>
</feature>
<sequence length="315" mass="34243">MRPHLFWIPFPAHRCMSPNAPASRSVSAASASSAPPYVRSAHLDRAHASCLRTPFPSCTRTVHVSRTPLSALRTTCTGGGDLCVSASHVSSRPPALPTLHFPTHPKRPPPLAPPAPFPQSTRAPTALASVTTPRMPAAPRPRSPHHCRAHTSSQSPCLNVDACLQRPRLDPRTTRRQLQHRVGLSPSLLVDRVADASAQLPLPASAALTRKPTPACTVPLASRPLCTTWSSELVVYGRRPPHTAPLAFSAPPRSTSTRPRFTHPARRPTTTPPRPLHFPMSCVPNTPREIARKKYRRAKPTRLPHPTLSSSTDTR</sequence>
<reference evidence="2" key="1">
    <citation type="submission" date="2020-05" db="EMBL/GenBank/DDBJ databases">
        <title>Mycena genomes resolve the evolution of fungal bioluminescence.</title>
        <authorList>
            <person name="Tsai I.J."/>
        </authorList>
    </citation>
    <scope>NUCLEOTIDE SEQUENCE</scope>
    <source>
        <strain evidence="2">160909Yilan</strain>
    </source>
</reference>
<accession>A0A8H6XMJ6</accession>
<gene>
    <name evidence="2" type="ORF">MSAN_01961200</name>
</gene>
<feature type="compositionally biased region" description="Pro residues" evidence="1">
    <location>
        <begin position="108"/>
        <end position="117"/>
    </location>
</feature>
<keyword evidence="3" id="KW-1185">Reference proteome</keyword>
<comment type="caution">
    <text evidence="2">The sequence shown here is derived from an EMBL/GenBank/DDBJ whole genome shotgun (WGS) entry which is preliminary data.</text>
</comment>
<feature type="compositionally biased region" description="Polar residues" evidence="1">
    <location>
        <begin position="119"/>
        <end position="132"/>
    </location>
</feature>
<name>A0A8H6XMJ6_9AGAR</name>
<organism evidence="2 3">
    <name type="scientific">Mycena sanguinolenta</name>
    <dbReference type="NCBI Taxonomy" id="230812"/>
    <lineage>
        <taxon>Eukaryota</taxon>
        <taxon>Fungi</taxon>
        <taxon>Dikarya</taxon>
        <taxon>Basidiomycota</taxon>
        <taxon>Agaricomycotina</taxon>
        <taxon>Agaricomycetes</taxon>
        <taxon>Agaricomycetidae</taxon>
        <taxon>Agaricales</taxon>
        <taxon>Marasmiineae</taxon>
        <taxon>Mycenaceae</taxon>
        <taxon>Mycena</taxon>
    </lineage>
</organism>
<dbReference type="EMBL" id="JACAZH010000022">
    <property type="protein sequence ID" value="KAF7343802.1"/>
    <property type="molecule type" value="Genomic_DNA"/>
</dbReference>
<proteinExistence type="predicted"/>
<evidence type="ECO:0000313" key="3">
    <source>
        <dbReference type="Proteomes" id="UP000623467"/>
    </source>
</evidence>